<reference evidence="2 3" key="1">
    <citation type="submission" date="2017-07" db="EMBL/GenBank/DDBJ databases">
        <title>Isolation and whole genome analysis of endospore-forming bacteria from heroin.</title>
        <authorList>
            <person name="Kalinowski J."/>
            <person name="Ahrens B."/>
            <person name="Al-Dilaimi A."/>
            <person name="Winkler A."/>
            <person name="Wibberg D."/>
            <person name="Schleenbecker U."/>
            <person name="Ruckert C."/>
            <person name="Wolfel R."/>
            <person name="Grass G."/>
        </authorList>
    </citation>
    <scope>NUCLEOTIDE SEQUENCE [LARGE SCALE GENOMIC DNA]</scope>
    <source>
        <strain evidence="2 3">7537-G1</strain>
    </source>
</reference>
<comment type="caution">
    <text evidence="2">The sequence shown here is derived from an EMBL/GenBank/DDBJ whole genome shotgun (WGS) entry which is preliminary data.</text>
</comment>
<organism evidence="2 3">
    <name type="scientific">Paenibacillus campinasensis</name>
    <dbReference type="NCBI Taxonomy" id="66347"/>
    <lineage>
        <taxon>Bacteria</taxon>
        <taxon>Bacillati</taxon>
        <taxon>Bacillota</taxon>
        <taxon>Bacilli</taxon>
        <taxon>Bacillales</taxon>
        <taxon>Paenibacillaceae</taxon>
        <taxon>Paenibacillus</taxon>
    </lineage>
</organism>
<dbReference type="InterPro" id="IPR010982">
    <property type="entry name" value="Lambda_DNA-bd_dom_sf"/>
</dbReference>
<evidence type="ECO:0000259" key="1">
    <source>
        <dbReference type="PROSITE" id="PS50943"/>
    </source>
</evidence>
<protein>
    <recommendedName>
        <fullName evidence="1">HTH cro/C1-type domain-containing protein</fullName>
    </recommendedName>
</protein>
<proteinExistence type="predicted"/>
<evidence type="ECO:0000313" key="2">
    <source>
        <dbReference type="EMBL" id="PAD73695.1"/>
    </source>
</evidence>
<dbReference type="CDD" id="cd00093">
    <property type="entry name" value="HTH_XRE"/>
    <property type="match status" value="1"/>
</dbReference>
<dbReference type="RefSeq" id="WP_095267107.1">
    <property type="nucleotide sequence ID" value="NZ_NPBY01000063.1"/>
</dbReference>
<evidence type="ECO:0000313" key="3">
    <source>
        <dbReference type="Proteomes" id="UP000215596"/>
    </source>
</evidence>
<name>A0A268EKR6_9BACL</name>
<dbReference type="Proteomes" id="UP000215596">
    <property type="component" value="Unassembled WGS sequence"/>
</dbReference>
<accession>A0A268EKR6</accession>
<dbReference type="SUPFAM" id="SSF47413">
    <property type="entry name" value="lambda repressor-like DNA-binding domains"/>
    <property type="match status" value="1"/>
</dbReference>
<dbReference type="Pfam" id="PF01381">
    <property type="entry name" value="HTH_3"/>
    <property type="match status" value="1"/>
</dbReference>
<dbReference type="InterPro" id="IPR001387">
    <property type="entry name" value="Cro/C1-type_HTH"/>
</dbReference>
<dbReference type="Gene3D" id="1.10.260.40">
    <property type="entry name" value="lambda repressor-like DNA-binding domains"/>
    <property type="match status" value="1"/>
</dbReference>
<dbReference type="SMART" id="SM00530">
    <property type="entry name" value="HTH_XRE"/>
    <property type="match status" value="1"/>
</dbReference>
<sequence length="153" mass="17255">MKKKLSIQEAREKAGMTLGDAALAMGISKKKLAWYEENPDEMEFDDATALCRLYGCKFDDVSFTLQSDKEVGTQTIYPPARRLNVVIGMKKKVADILLSITNDDQYSERHLYEDLVDLMHDVTHEEEVTMNELEAGIVSITSKNHLNLSLAGR</sequence>
<gene>
    <name evidence="2" type="ORF">CHH67_19870</name>
</gene>
<feature type="domain" description="HTH cro/C1-type" evidence="1">
    <location>
        <begin position="7"/>
        <end position="61"/>
    </location>
</feature>
<dbReference type="AlphaFoldDB" id="A0A268EKR6"/>
<dbReference type="GO" id="GO:0003677">
    <property type="term" value="F:DNA binding"/>
    <property type="evidence" value="ECO:0007669"/>
    <property type="project" value="InterPro"/>
</dbReference>
<dbReference type="EMBL" id="NPBY01000063">
    <property type="protein sequence ID" value="PAD73695.1"/>
    <property type="molecule type" value="Genomic_DNA"/>
</dbReference>
<dbReference type="PROSITE" id="PS50943">
    <property type="entry name" value="HTH_CROC1"/>
    <property type="match status" value="1"/>
</dbReference>
<dbReference type="OrthoDB" id="9768284at2"/>